<dbReference type="Proteomes" id="UP001500403">
    <property type="component" value="Unassembled WGS sequence"/>
</dbReference>
<accession>A0ABN3XLW8</accession>
<dbReference type="Gene3D" id="3.30.565.10">
    <property type="entry name" value="Histidine kinase-like ATPase, C-terminal domain"/>
    <property type="match status" value="1"/>
</dbReference>
<comment type="caution">
    <text evidence="3">The sequence shown here is derived from an EMBL/GenBank/DDBJ whole genome shotgun (WGS) entry which is preliminary data.</text>
</comment>
<keyword evidence="4" id="KW-1185">Reference proteome</keyword>
<evidence type="ECO:0000259" key="2">
    <source>
        <dbReference type="Pfam" id="PF13581"/>
    </source>
</evidence>
<dbReference type="RefSeq" id="WP_344498661.1">
    <property type="nucleotide sequence ID" value="NZ_BAAAUD010000053.1"/>
</dbReference>
<dbReference type="PANTHER" id="PTHR35526">
    <property type="entry name" value="ANTI-SIGMA-F FACTOR RSBW-RELATED"/>
    <property type="match status" value="1"/>
</dbReference>
<evidence type="ECO:0000313" key="3">
    <source>
        <dbReference type="EMBL" id="GAA2963266.1"/>
    </source>
</evidence>
<keyword evidence="1" id="KW-0418">Kinase</keyword>
<dbReference type="InterPro" id="IPR050267">
    <property type="entry name" value="Anti-sigma-factor_SerPK"/>
</dbReference>
<feature type="domain" description="Histidine kinase/HSP90-like ATPase" evidence="2">
    <location>
        <begin position="22"/>
        <end position="135"/>
    </location>
</feature>
<dbReference type="Pfam" id="PF13581">
    <property type="entry name" value="HATPase_c_2"/>
    <property type="match status" value="1"/>
</dbReference>
<gene>
    <name evidence="3" type="ORF">GCM10010446_56000</name>
</gene>
<keyword evidence="3" id="KW-0547">Nucleotide-binding</keyword>
<name>A0ABN3XLW8_9ACTN</name>
<protein>
    <submittedName>
        <fullName evidence="3">ATP-binding protein</fullName>
    </submittedName>
</protein>
<reference evidence="3 4" key="1">
    <citation type="journal article" date="2019" name="Int. J. Syst. Evol. Microbiol.">
        <title>The Global Catalogue of Microorganisms (GCM) 10K type strain sequencing project: providing services to taxonomists for standard genome sequencing and annotation.</title>
        <authorList>
            <consortium name="The Broad Institute Genomics Platform"/>
            <consortium name="The Broad Institute Genome Sequencing Center for Infectious Disease"/>
            <person name="Wu L."/>
            <person name="Ma J."/>
        </authorList>
    </citation>
    <scope>NUCLEOTIDE SEQUENCE [LARGE SCALE GENOMIC DNA]</scope>
    <source>
        <strain evidence="3 4">JCM 9088</strain>
    </source>
</reference>
<organism evidence="3 4">
    <name type="scientific">Streptomyces enissocaesilis</name>
    <dbReference type="NCBI Taxonomy" id="332589"/>
    <lineage>
        <taxon>Bacteria</taxon>
        <taxon>Bacillati</taxon>
        <taxon>Actinomycetota</taxon>
        <taxon>Actinomycetes</taxon>
        <taxon>Kitasatosporales</taxon>
        <taxon>Streptomycetaceae</taxon>
        <taxon>Streptomyces</taxon>
        <taxon>Streptomyces rochei group</taxon>
    </lineage>
</organism>
<proteinExistence type="predicted"/>
<keyword evidence="1" id="KW-0808">Transferase</keyword>
<dbReference type="InterPro" id="IPR036890">
    <property type="entry name" value="HATPase_C_sf"/>
</dbReference>
<keyword evidence="1" id="KW-0723">Serine/threonine-protein kinase</keyword>
<sequence length="158" mass="16462">MDSEITTARTAVSAQRFTQLLSATRRSARLARLLAVQQLDAWGWSPDNDCVRAAELVVAELAANAVLHGRVPGRGFRLGLALVPVTPRASVLRIDVTDPRGDLLPPSGGVPATADVPADGDDTQGRGLLLVSALSVNWGLIPEPAGAKTVWAVVGLVG</sequence>
<dbReference type="EMBL" id="BAAAUD010000053">
    <property type="protein sequence ID" value="GAA2963266.1"/>
    <property type="molecule type" value="Genomic_DNA"/>
</dbReference>
<dbReference type="GO" id="GO:0005524">
    <property type="term" value="F:ATP binding"/>
    <property type="evidence" value="ECO:0007669"/>
    <property type="project" value="UniProtKB-KW"/>
</dbReference>
<keyword evidence="3" id="KW-0067">ATP-binding</keyword>
<evidence type="ECO:0000313" key="4">
    <source>
        <dbReference type="Proteomes" id="UP001500403"/>
    </source>
</evidence>
<dbReference type="PANTHER" id="PTHR35526:SF3">
    <property type="entry name" value="ANTI-SIGMA-F FACTOR RSBW"/>
    <property type="match status" value="1"/>
</dbReference>
<evidence type="ECO:0000256" key="1">
    <source>
        <dbReference type="ARBA" id="ARBA00022527"/>
    </source>
</evidence>
<dbReference type="CDD" id="cd16936">
    <property type="entry name" value="HATPase_RsbW-like"/>
    <property type="match status" value="1"/>
</dbReference>
<dbReference type="InterPro" id="IPR003594">
    <property type="entry name" value="HATPase_dom"/>
</dbReference>